<evidence type="ECO:0000259" key="4">
    <source>
        <dbReference type="Pfam" id="PF08241"/>
    </source>
</evidence>
<accession>A0A1F8GQC1</accession>
<dbReference type="SUPFAM" id="SSF52540">
    <property type="entry name" value="P-loop containing nucleoside triphosphate hydrolases"/>
    <property type="match status" value="1"/>
</dbReference>
<keyword evidence="1" id="KW-0489">Methyltransferase</keyword>
<dbReference type="Proteomes" id="UP000178256">
    <property type="component" value="Unassembled WGS sequence"/>
</dbReference>
<evidence type="ECO:0000256" key="3">
    <source>
        <dbReference type="ARBA" id="ARBA00022691"/>
    </source>
</evidence>
<feature type="domain" description="Methyltransferase type 11" evidence="4">
    <location>
        <begin position="276"/>
        <end position="367"/>
    </location>
</feature>
<dbReference type="AlphaFoldDB" id="A0A1F8GQC1"/>
<proteinExistence type="predicted"/>
<dbReference type="PANTHER" id="PTHR43464:SF19">
    <property type="entry name" value="UBIQUINONE BIOSYNTHESIS O-METHYLTRANSFERASE, MITOCHONDRIAL"/>
    <property type="match status" value="1"/>
</dbReference>
<dbReference type="GO" id="GO:0032259">
    <property type="term" value="P:methylation"/>
    <property type="evidence" value="ECO:0007669"/>
    <property type="project" value="UniProtKB-KW"/>
</dbReference>
<evidence type="ECO:0000256" key="2">
    <source>
        <dbReference type="ARBA" id="ARBA00022679"/>
    </source>
</evidence>
<dbReference type="Gene3D" id="3.40.50.300">
    <property type="entry name" value="P-loop containing nucleotide triphosphate hydrolases"/>
    <property type="match status" value="1"/>
</dbReference>
<dbReference type="Pfam" id="PF08241">
    <property type="entry name" value="Methyltransf_11"/>
    <property type="match status" value="1"/>
</dbReference>
<evidence type="ECO:0000313" key="6">
    <source>
        <dbReference type="Proteomes" id="UP000178256"/>
    </source>
</evidence>
<dbReference type="CDD" id="cd02440">
    <property type="entry name" value="AdoMet_MTases"/>
    <property type="match status" value="1"/>
</dbReference>
<dbReference type="InterPro" id="IPR029063">
    <property type="entry name" value="SAM-dependent_MTases_sf"/>
</dbReference>
<evidence type="ECO:0000313" key="5">
    <source>
        <dbReference type="EMBL" id="OGN26846.1"/>
    </source>
</evidence>
<dbReference type="GO" id="GO:0008757">
    <property type="term" value="F:S-adenosylmethionine-dependent methyltransferase activity"/>
    <property type="evidence" value="ECO:0007669"/>
    <property type="project" value="InterPro"/>
</dbReference>
<reference evidence="5 6" key="1">
    <citation type="journal article" date="2016" name="Nat. Commun.">
        <title>Thousands of microbial genomes shed light on interconnected biogeochemical processes in an aquifer system.</title>
        <authorList>
            <person name="Anantharaman K."/>
            <person name="Brown C.T."/>
            <person name="Hug L.A."/>
            <person name="Sharon I."/>
            <person name="Castelle C.J."/>
            <person name="Probst A.J."/>
            <person name="Thomas B.C."/>
            <person name="Singh A."/>
            <person name="Wilkins M.J."/>
            <person name="Karaoz U."/>
            <person name="Brodie E.L."/>
            <person name="Williams K.H."/>
            <person name="Hubbard S.S."/>
            <person name="Banfield J.F."/>
        </authorList>
    </citation>
    <scope>NUCLEOTIDE SEQUENCE [LARGE SCALE GENOMIC DNA]</scope>
</reference>
<dbReference type="STRING" id="1802697.A2925_01265"/>
<protein>
    <recommendedName>
        <fullName evidence="4">Methyltransferase type 11 domain-containing protein</fullName>
    </recommendedName>
</protein>
<dbReference type="Gene3D" id="3.40.50.150">
    <property type="entry name" value="Vaccinia Virus protein VP39"/>
    <property type="match status" value="1"/>
</dbReference>
<evidence type="ECO:0000256" key="1">
    <source>
        <dbReference type="ARBA" id="ARBA00022603"/>
    </source>
</evidence>
<dbReference type="PANTHER" id="PTHR43464">
    <property type="entry name" value="METHYLTRANSFERASE"/>
    <property type="match status" value="1"/>
</dbReference>
<dbReference type="Pfam" id="PF13671">
    <property type="entry name" value="AAA_33"/>
    <property type="match status" value="1"/>
</dbReference>
<dbReference type="InterPro" id="IPR027417">
    <property type="entry name" value="P-loop_NTPase"/>
</dbReference>
<keyword evidence="2" id="KW-0808">Transferase</keyword>
<sequence>MTSKTTLYIMTGLPYAGKTMLRNALVKRFDFNSVSLDEIIAGRKHKIERMSPADWKATYQEAYDRLGKLLADSKTTIFDSCNLYRHEREGARLVAENARANCKLIYVNTPPAKVRKKWLINQQTKERSSLTKDFFDMTIRIFEKPTPEENPLIYNPMESLDDWIQKNIDEAAYDQSGREFTNRYNRFYPFYHPQKIFAREMIIKKILEKNPQIDLSIKNTIIKVLIFLYGQSFNIKYGENNFLANWFQDFIAATEGRRLEKIYLRNKKEIKKLTILDAGCGVGYYFNSFSKSGLYYFIDYTGIDIVEKNITESQRLYPDARFEHGNILKLPFPSANFDVVLASRVLEYIPLKNLITAFEELLRVARKTLVINFLLEKDIPNHIETQISGYCRNTLSRDKLKKFFLARNCAVSITDVYKPFSDNKIEYIDRFGNPLSLSSWVIEKPS</sequence>
<gene>
    <name evidence="5" type="ORF">A2925_01265</name>
</gene>
<name>A0A1F8GQC1_9BACT</name>
<dbReference type="EMBL" id="MGKL01000002">
    <property type="protein sequence ID" value="OGN26846.1"/>
    <property type="molecule type" value="Genomic_DNA"/>
</dbReference>
<keyword evidence="3" id="KW-0949">S-adenosyl-L-methionine</keyword>
<dbReference type="InterPro" id="IPR013216">
    <property type="entry name" value="Methyltransf_11"/>
</dbReference>
<comment type="caution">
    <text evidence="5">The sequence shown here is derived from an EMBL/GenBank/DDBJ whole genome shotgun (WGS) entry which is preliminary data.</text>
</comment>
<dbReference type="SUPFAM" id="SSF53335">
    <property type="entry name" value="S-adenosyl-L-methionine-dependent methyltransferases"/>
    <property type="match status" value="1"/>
</dbReference>
<organism evidence="5 6">
    <name type="scientific">Candidatus Yanofskybacteria bacterium RIFCSPLOWO2_01_FULL_44_22</name>
    <dbReference type="NCBI Taxonomy" id="1802697"/>
    <lineage>
        <taxon>Bacteria</taxon>
        <taxon>Candidatus Yanofskyibacteriota</taxon>
    </lineage>
</organism>